<organism evidence="1 2">
    <name type="scientific">Flaviaesturariibacter flavus</name>
    <dbReference type="NCBI Taxonomy" id="2502780"/>
    <lineage>
        <taxon>Bacteria</taxon>
        <taxon>Pseudomonadati</taxon>
        <taxon>Bacteroidota</taxon>
        <taxon>Chitinophagia</taxon>
        <taxon>Chitinophagales</taxon>
        <taxon>Chitinophagaceae</taxon>
        <taxon>Flaviaestuariibacter</taxon>
    </lineage>
</organism>
<reference evidence="1 2" key="1">
    <citation type="submission" date="2019-03" db="EMBL/GenBank/DDBJ databases">
        <authorList>
            <person name="Kim M.K.M."/>
        </authorList>
    </citation>
    <scope>NUCLEOTIDE SEQUENCE [LARGE SCALE GENOMIC DNA]</scope>
    <source>
        <strain evidence="1 2">17J68-12</strain>
    </source>
</reference>
<dbReference type="Gene3D" id="2.60.40.1120">
    <property type="entry name" value="Carboxypeptidase-like, regulatory domain"/>
    <property type="match status" value="1"/>
</dbReference>
<proteinExistence type="predicted"/>
<dbReference type="Pfam" id="PF13715">
    <property type="entry name" value="CarbopepD_reg_2"/>
    <property type="match status" value="1"/>
</dbReference>
<evidence type="ECO:0000313" key="2">
    <source>
        <dbReference type="Proteomes" id="UP000295334"/>
    </source>
</evidence>
<evidence type="ECO:0000313" key="1">
    <source>
        <dbReference type="EMBL" id="TCJ17596.1"/>
    </source>
</evidence>
<protein>
    <submittedName>
        <fullName evidence="1">Carboxypeptidase-like regulatory domain-containing protein</fullName>
    </submittedName>
</protein>
<dbReference type="EMBL" id="SJZI01000008">
    <property type="protein sequence ID" value="TCJ17596.1"/>
    <property type="molecule type" value="Genomic_DNA"/>
</dbReference>
<dbReference type="InterPro" id="IPR008969">
    <property type="entry name" value="CarboxyPept-like_regulatory"/>
</dbReference>
<sequence>MKLPLFHLKPTSDMAVLQTTLWTARFARLRQWLLATFTFSEPEVLFGGSVLSAAGEPIAFASVTLKGTRYESATNAAGHFLLHVPLRLCNGPLCLRVSARGYATLEEVVGGAPQPDLQFTLREAESARVIPFGRKPVRKTS</sequence>
<dbReference type="GO" id="GO:0004180">
    <property type="term" value="F:carboxypeptidase activity"/>
    <property type="evidence" value="ECO:0007669"/>
    <property type="project" value="UniProtKB-KW"/>
</dbReference>
<dbReference type="SUPFAM" id="SSF49464">
    <property type="entry name" value="Carboxypeptidase regulatory domain-like"/>
    <property type="match status" value="1"/>
</dbReference>
<dbReference type="AlphaFoldDB" id="A0A4R1BJX0"/>
<comment type="caution">
    <text evidence="1">The sequence shown here is derived from an EMBL/GenBank/DDBJ whole genome shotgun (WGS) entry which is preliminary data.</text>
</comment>
<gene>
    <name evidence="1" type="ORF">EPD60_05220</name>
</gene>
<dbReference type="Proteomes" id="UP000295334">
    <property type="component" value="Unassembled WGS sequence"/>
</dbReference>
<name>A0A4R1BJX0_9BACT</name>
<keyword evidence="1" id="KW-0121">Carboxypeptidase</keyword>
<dbReference type="OrthoDB" id="1413766at2"/>
<keyword evidence="1" id="KW-0378">Hydrolase</keyword>
<keyword evidence="1" id="KW-0645">Protease</keyword>
<keyword evidence="2" id="KW-1185">Reference proteome</keyword>
<accession>A0A4R1BJX0</accession>